<sequence>MTVERTKSNQEYRDSMRVKY</sequence>
<dbReference type="AlphaFoldDB" id="A0A1C4FHB2"/>
<gene>
    <name evidence="2" type="ORF">BC05F1_04408</name>
</gene>
<evidence type="ECO:0000313" key="3">
    <source>
        <dbReference type="Proteomes" id="UP000196052"/>
    </source>
</evidence>
<dbReference type="EMBL" id="FMBE01000014">
    <property type="protein sequence ID" value="SCC54881.1"/>
    <property type="molecule type" value="Genomic_DNA"/>
</dbReference>
<evidence type="ECO:0000256" key="1">
    <source>
        <dbReference type="SAM" id="MobiDB-lite"/>
    </source>
</evidence>
<organism evidence="2 3">
    <name type="scientific">Bacillus wiedmannii</name>
    <dbReference type="NCBI Taxonomy" id="1890302"/>
    <lineage>
        <taxon>Bacteria</taxon>
        <taxon>Bacillati</taxon>
        <taxon>Bacillota</taxon>
        <taxon>Bacilli</taxon>
        <taxon>Bacillales</taxon>
        <taxon>Bacillaceae</taxon>
        <taxon>Bacillus</taxon>
        <taxon>Bacillus cereus group</taxon>
    </lineage>
</organism>
<name>A0A1C4FHB2_9BACI</name>
<reference evidence="3" key="1">
    <citation type="submission" date="2016-08" db="EMBL/GenBank/DDBJ databases">
        <authorList>
            <person name="Loux V."/>
            <person name="Rue O."/>
        </authorList>
    </citation>
    <scope>NUCLEOTIDE SEQUENCE [LARGE SCALE GENOMIC DNA]</scope>
    <source>
        <strain evidence="3">INRA Bc05-F1</strain>
    </source>
</reference>
<dbReference type="Proteomes" id="UP000196052">
    <property type="component" value="Unassembled WGS sequence"/>
</dbReference>
<evidence type="ECO:0000313" key="2">
    <source>
        <dbReference type="EMBL" id="SCC54881.1"/>
    </source>
</evidence>
<protein>
    <submittedName>
        <fullName evidence="2">Uncharacterized protein</fullName>
    </submittedName>
</protein>
<accession>A0A1C4FHB2</accession>
<proteinExistence type="predicted"/>
<feature type="region of interest" description="Disordered" evidence="1">
    <location>
        <begin position="1"/>
        <end position="20"/>
    </location>
</feature>